<dbReference type="InterPro" id="IPR027417">
    <property type="entry name" value="P-loop_NTPase"/>
</dbReference>
<comment type="caution">
    <text evidence="3">The sequence shown here is derived from an EMBL/GenBank/DDBJ whole genome shotgun (WGS) entry which is preliminary data.</text>
</comment>
<dbReference type="Pfam" id="PF01381">
    <property type="entry name" value="HTH_3"/>
    <property type="match status" value="1"/>
</dbReference>
<dbReference type="RefSeq" id="WP_264816237.1">
    <property type="nucleotide sequence ID" value="NZ_BAPV01000037.1"/>
</dbReference>
<dbReference type="PANTHER" id="PTHR13696:SF98">
    <property type="entry name" value="PLASMID PARTITION PROTEIN A"/>
    <property type="match status" value="1"/>
</dbReference>
<dbReference type="SUPFAM" id="SSF52540">
    <property type="entry name" value="P-loop containing nucleoside triphosphate hydrolases"/>
    <property type="match status" value="1"/>
</dbReference>
<keyword evidence="4" id="KW-1185">Reference proteome</keyword>
<sequence length="342" mass="37490">MSFKEMREKLGFSQSQLKETLNLRLGRSYDRHTISRWENGKQPIPPEIMDEMRQLANNEKRQTTVITFANQKGGVGKTTSALNIAVALGKMGYRVLLVDVDPQASATSALLGMHIVDLYRRGATLAHALLKDASLIDCIVKKGTIEGTDINLPIDFCPSHIDLAEVDIRREPGTEGLLKDALATVADSYEFIIVDSPPHLGFLTWMALAASNTVFVPVRTEPYDVMGVNLILDTIAKVHRRSNPRLKLGGIIPTQYSQSQYVDVGIVEHLINVMGTRAPVLEPVPASTSFSNAAWASRIPVEVSPRSNAVRVYLRLAEAIAGRRDFVSATDASAAANNEEEV</sequence>
<dbReference type="Proteomes" id="UP001062776">
    <property type="component" value="Unassembled WGS sequence"/>
</dbReference>
<dbReference type="InterPro" id="IPR050678">
    <property type="entry name" value="DNA_Partitioning_ATPase"/>
</dbReference>
<name>A0ABQ0Q4G6_9PROT</name>
<protein>
    <submittedName>
        <fullName evidence="3">Chromosome partitioning protein ParA/MinD/MRP/soj</fullName>
    </submittedName>
</protein>
<dbReference type="Gene3D" id="1.10.260.40">
    <property type="entry name" value="lambda repressor-like DNA-binding domains"/>
    <property type="match status" value="1"/>
</dbReference>
<evidence type="ECO:0000259" key="1">
    <source>
        <dbReference type="Pfam" id="PF01381"/>
    </source>
</evidence>
<proteinExistence type="predicted"/>
<dbReference type="PANTHER" id="PTHR13696">
    <property type="entry name" value="P-LOOP CONTAINING NUCLEOSIDE TRIPHOSPHATE HYDROLASE"/>
    <property type="match status" value="1"/>
</dbReference>
<dbReference type="SUPFAM" id="SSF47413">
    <property type="entry name" value="lambda repressor-like DNA-binding domains"/>
    <property type="match status" value="1"/>
</dbReference>
<dbReference type="Gene3D" id="3.40.50.300">
    <property type="entry name" value="P-loop containing nucleotide triphosphate hydrolases"/>
    <property type="match status" value="1"/>
</dbReference>
<dbReference type="CDD" id="cd02042">
    <property type="entry name" value="ParAB_family"/>
    <property type="match status" value="1"/>
</dbReference>
<evidence type="ECO:0000313" key="3">
    <source>
        <dbReference type="EMBL" id="GBQ91028.1"/>
    </source>
</evidence>
<dbReference type="CDD" id="cd00093">
    <property type="entry name" value="HTH_XRE"/>
    <property type="match status" value="1"/>
</dbReference>
<evidence type="ECO:0000313" key="4">
    <source>
        <dbReference type="Proteomes" id="UP001062776"/>
    </source>
</evidence>
<dbReference type="InterPro" id="IPR001387">
    <property type="entry name" value="Cro/C1-type_HTH"/>
</dbReference>
<feature type="domain" description="AAA" evidence="2">
    <location>
        <begin position="64"/>
        <end position="247"/>
    </location>
</feature>
<organism evidence="3 4">
    <name type="scientific">Asaia krungthepensis NRIC 0535</name>
    <dbReference type="NCBI Taxonomy" id="1307925"/>
    <lineage>
        <taxon>Bacteria</taxon>
        <taxon>Pseudomonadati</taxon>
        <taxon>Pseudomonadota</taxon>
        <taxon>Alphaproteobacteria</taxon>
        <taxon>Acetobacterales</taxon>
        <taxon>Acetobacteraceae</taxon>
        <taxon>Asaia</taxon>
    </lineage>
</organism>
<dbReference type="EMBL" id="BAPV01000037">
    <property type="protein sequence ID" value="GBQ91028.1"/>
    <property type="molecule type" value="Genomic_DNA"/>
</dbReference>
<feature type="domain" description="HTH cro/C1-type" evidence="1">
    <location>
        <begin position="4"/>
        <end position="50"/>
    </location>
</feature>
<evidence type="ECO:0000259" key="2">
    <source>
        <dbReference type="Pfam" id="PF13614"/>
    </source>
</evidence>
<dbReference type="InterPro" id="IPR010982">
    <property type="entry name" value="Lambda_DNA-bd_dom_sf"/>
</dbReference>
<accession>A0ABQ0Q4G6</accession>
<dbReference type="InterPro" id="IPR025669">
    <property type="entry name" value="AAA_dom"/>
</dbReference>
<dbReference type="Pfam" id="PF13614">
    <property type="entry name" value="AAA_31"/>
    <property type="match status" value="1"/>
</dbReference>
<gene>
    <name evidence="3" type="ORF">AA0535_2181</name>
</gene>
<reference evidence="3" key="1">
    <citation type="submission" date="2013-04" db="EMBL/GenBank/DDBJ databases">
        <title>The genome sequencing project of 58 acetic acid bacteria.</title>
        <authorList>
            <person name="Okamoto-Kainuma A."/>
            <person name="Ishikawa M."/>
            <person name="Umino S."/>
            <person name="Koizumi Y."/>
            <person name="Shiwa Y."/>
            <person name="Yoshikawa H."/>
            <person name="Matsutani M."/>
            <person name="Matsushita K."/>
        </authorList>
    </citation>
    <scope>NUCLEOTIDE SEQUENCE</scope>
    <source>
        <strain evidence="3">NRIC 0535</strain>
    </source>
</reference>